<evidence type="ECO:0000313" key="2">
    <source>
        <dbReference type="EMBL" id="KAJ1911137.1"/>
    </source>
</evidence>
<dbReference type="Proteomes" id="UP001150538">
    <property type="component" value="Unassembled WGS sequence"/>
</dbReference>
<dbReference type="OrthoDB" id="5596871at2759"/>
<reference evidence="2" key="1">
    <citation type="submission" date="2022-07" db="EMBL/GenBank/DDBJ databases">
        <title>Phylogenomic reconstructions and comparative analyses of Kickxellomycotina fungi.</title>
        <authorList>
            <person name="Reynolds N.K."/>
            <person name="Stajich J.E."/>
            <person name="Barry K."/>
            <person name="Grigoriev I.V."/>
            <person name="Crous P."/>
            <person name="Smith M.E."/>
        </authorList>
    </citation>
    <scope>NUCLEOTIDE SEQUENCE</scope>
    <source>
        <strain evidence="2">NBRC 100468</strain>
    </source>
</reference>
<feature type="compositionally biased region" description="Polar residues" evidence="1">
    <location>
        <begin position="128"/>
        <end position="140"/>
    </location>
</feature>
<proteinExistence type="predicted"/>
<gene>
    <name evidence="2" type="ORF">H4219_006031</name>
</gene>
<comment type="caution">
    <text evidence="2">The sequence shown here is derived from an EMBL/GenBank/DDBJ whole genome shotgun (WGS) entry which is preliminary data.</text>
</comment>
<keyword evidence="3" id="KW-1185">Reference proteome</keyword>
<sequence length="291" mass="31769">MIHIRPPILHPKPQHAQTTMVGHSKVVSPSHTATALSSLTATNAITTSHTSSVTKQIKQIAGKFFLHLKSPPQPPQPRPVKRVRSNSLKQKIKVVAVKPSKSQAKRWPQPVATLTTTAPKSKTKDSKQATTPETDSAGSTLAQARKELERQLRSTHIQEAHNILERRARLGLFDQILPVVAVAVEPNSDMPQSAPAVGGANPYLASNKVSGATAVSTSSSSLLPPPKYVSTSLQPLATEQLMIRHGKIVSPLKNRLAKLNHHRTEFDSKLIKKGEILEFKPQKSRLSYEVQ</sequence>
<organism evidence="2 3">
    <name type="scientific">Mycoemilia scoparia</name>
    <dbReference type="NCBI Taxonomy" id="417184"/>
    <lineage>
        <taxon>Eukaryota</taxon>
        <taxon>Fungi</taxon>
        <taxon>Fungi incertae sedis</taxon>
        <taxon>Zoopagomycota</taxon>
        <taxon>Kickxellomycotina</taxon>
        <taxon>Kickxellomycetes</taxon>
        <taxon>Kickxellales</taxon>
        <taxon>Kickxellaceae</taxon>
        <taxon>Mycoemilia</taxon>
    </lineage>
</organism>
<feature type="region of interest" description="Disordered" evidence="1">
    <location>
        <begin position="98"/>
        <end position="140"/>
    </location>
</feature>
<dbReference type="AlphaFoldDB" id="A0A9W8DIM7"/>
<name>A0A9W8DIM7_9FUNG</name>
<protein>
    <submittedName>
        <fullName evidence="2">Uncharacterized protein</fullName>
    </submittedName>
</protein>
<evidence type="ECO:0000256" key="1">
    <source>
        <dbReference type="SAM" id="MobiDB-lite"/>
    </source>
</evidence>
<evidence type="ECO:0000313" key="3">
    <source>
        <dbReference type="Proteomes" id="UP001150538"/>
    </source>
</evidence>
<accession>A0A9W8DIM7</accession>
<dbReference type="EMBL" id="JANBPU010000483">
    <property type="protein sequence ID" value="KAJ1911137.1"/>
    <property type="molecule type" value="Genomic_DNA"/>
</dbReference>